<reference evidence="1 2" key="1">
    <citation type="journal article" date="2019" name="Emerg. Microbes Infect.">
        <title>Comprehensive subspecies identification of 175 nontuberculous mycobacteria species based on 7547 genomic profiles.</title>
        <authorList>
            <person name="Matsumoto Y."/>
            <person name="Kinjo T."/>
            <person name="Motooka D."/>
            <person name="Nabeya D."/>
            <person name="Jung N."/>
            <person name="Uechi K."/>
            <person name="Horii T."/>
            <person name="Iida T."/>
            <person name="Fujita J."/>
            <person name="Nakamura S."/>
        </authorList>
    </citation>
    <scope>NUCLEOTIDE SEQUENCE [LARGE SCALE GENOMIC DNA]</scope>
    <source>
        <strain evidence="1 2">JCM 6375</strain>
    </source>
</reference>
<proteinExistence type="predicted"/>
<accession>A0AAD1H8Q7</accession>
<organism evidence="1 2">
    <name type="scientific">Mycolicibacterium moriokaense</name>
    <dbReference type="NCBI Taxonomy" id="39691"/>
    <lineage>
        <taxon>Bacteria</taxon>
        <taxon>Bacillati</taxon>
        <taxon>Actinomycetota</taxon>
        <taxon>Actinomycetes</taxon>
        <taxon>Mycobacteriales</taxon>
        <taxon>Mycobacteriaceae</taxon>
        <taxon>Mycolicibacterium</taxon>
    </lineage>
</organism>
<dbReference type="EMBL" id="AP022560">
    <property type="protein sequence ID" value="BBX00850.1"/>
    <property type="molecule type" value="Genomic_DNA"/>
</dbReference>
<sequence>MSWVSVVFDAVVVVSAGDGVAGSLPIPDEHPVPTAKATIMTAAASTACRECLPMPVNLGNASHADRRTRALRLTVNLAAGPTNHSLNSGFHPRWYGFVRRRTSATCLRARLAAVTTGDVRICRRDCCA</sequence>
<dbReference type="KEGG" id="mmor:MMOR_17860"/>
<evidence type="ECO:0000313" key="2">
    <source>
        <dbReference type="Proteomes" id="UP000466681"/>
    </source>
</evidence>
<dbReference type="AlphaFoldDB" id="A0AAD1H8Q7"/>
<keyword evidence="2" id="KW-1185">Reference proteome</keyword>
<evidence type="ECO:0000313" key="1">
    <source>
        <dbReference type="EMBL" id="BBX00850.1"/>
    </source>
</evidence>
<protein>
    <submittedName>
        <fullName evidence="1">Uncharacterized protein</fullName>
    </submittedName>
</protein>
<name>A0AAD1H8Q7_9MYCO</name>
<dbReference type="Proteomes" id="UP000466681">
    <property type="component" value="Chromosome"/>
</dbReference>
<gene>
    <name evidence="1" type="ORF">MMOR_17860</name>
</gene>